<dbReference type="AlphaFoldDB" id="A0A948TK16"/>
<evidence type="ECO:0000313" key="4">
    <source>
        <dbReference type="Proteomes" id="UP000777303"/>
    </source>
</evidence>
<gene>
    <name evidence="3" type="ORF">H9901_04320</name>
</gene>
<dbReference type="PIRSF" id="PIRSF012565">
    <property type="entry name" value="DUF1027"/>
    <property type="match status" value="1"/>
</dbReference>
<dbReference type="EMBL" id="JAHLFS010000052">
    <property type="protein sequence ID" value="MBU3851906.1"/>
    <property type="molecule type" value="Genomic_DNA"/>
</dbReference>
<dbReference type="Pfam" id="PF06265">
    <property type="entry name" value="YutD-like"/>
    <property type="match status" value="1"/>
</dbReference>
<accession>A0A948TK16</accession>
<name>A0A948TK16_9LACO</name>
<reference evidence="3" key="1">
    <citation type="journal article" date="2021" name="PeerJ">
        <title>Extensive microbial diversity within the chicken gut microbiome revealed by metagenomics and culture.</title>
        <authorList>
            <person name="Gilroy R."/>
            <person name="Ravi A."/>
            <person name="Getino M."/>
            <person name="Pursley I."/>
            <person name="Horton D.L."/>
            <person name="Alikhan N.F."/>
            <person name="Baker D."/>
            <person name="Gharbi K."/>
            <person name="Hall N."/>
            <person name="Watson M."/>
            <person name="Adriaenssens E.M."/>
            <person name="Foster-Nyarko E."/>
            <person name="Jarju S."/>
            <person name="Secka A."/>
            <person name="Antonio M."/>
            <person name="Oren A."/>
            <person name="Chaudhuri R.R."/>
            <person name="La Ragione R."/>
            <person name="Hildebrand F."/>
            <person name="Pallen M.J."/>
        </authorList>
    </citation>
    <scope>NUCLEOTIDE SEQUENCE</scope>
    <source>
        <strain evidence="3">F6-6636</strain>
    </source>
</reference>
<dbReference type="InterPro" id="IPR038141">
    <property type="entry name" value="YutD-like_sf"/>
</dbReference>
<sequence>MTIDGHPYVLVDNYHEGFDPQKLDERYADILAKYDYIVGDWGFDQLRLRGFYNNDNRHAERDQTIATLEDYLYEYCNFGCAYFVLEKVQLHTKRSNNHRHRNHHNQSTLTNKSNKHSRAKNKKNSNAFRERKIKPVQIKHNGKEKAVKVKKHGQRQFAIRSLHDKQS</sequence>
<protein>
    <submittedName>
        <fullName evidence="3">YutD family protein</fullName>
    </submittedName>
</protein>
<reference evidence="3" key="2">
    <citation type="submission" date="2021-04" db="EMBL/GenBank/DDBJ databases">
        <authorList>
            <person name="Gilroy R."/>
        </authorList>
    </citation>
    <scope>NUCLEOTIDE SEQUENCE</scope>
    <source>
        <strain evidence="3">F6-6636</strain>
    </source>
</reference>
<keyword evidence="1" id="KW-1015">Disulfide bond</keyword>
<comment type="caution">
    <text evidence="3">The sequence shown here is derived from an EMBL/GenBank/DDBJ whole genome shotgun (WGS) entry which is preliminary data.</text>
</comment>
<evidence type="ECO:0000256" key="2">
    <source>
        <dbReference type="SAM" id="MobiDB-lite"/>
    </source>
</evidence>
<dbReference type="InterPro" id="IPR009370">
    <property type="entry name" value="YutD-like"/>
</dbReference>
<evidence type="ECO:0000256" key="1">
    <source>
        <dbReference type="PIRSR" id="PIRSR012565-1"/>
    </source>
</evidence>
<proteinExistence type="predicted"/>
<organism evidence="3 4">
    <name type="scientific">Candidatus Paralactobacillus gallistercoris</name>
    <dbReference type="NCBI Taxonomy" id="2838724"/>
    <lineage>
        <taxon>Bacteria</taxon>
        <taxon>Bacillati</taxon>
        <taxon>Bacillota</taxon>
        <taxon>Bacilli</taxon>
        <taxon>Lactobacillales</taxon>
        <taxon>Lactobacillaceae</taxon>
        <taxon>Lactobacillus</taxon>
    </lineage>
</organism>
<feature type="compositionally biased region" description="Basic residues" evidence="2">
    <location>
        <begin position="94"/>
        <end position="104"/>
    </location>
</feature>
<evidence type="ECO:0000313" key="3">
    <source>
        <dbReference type="EMBL" id="MBU3851906.1"/>
    </source>
</evidence>
<feature type="compositionally biased region" description="Basic residues" evidence="2">
    <location>
        <begin position="113"/>
        <end position="123"/>
    </location>
</feature>
<dbReference type="Gene3D" id="3.50.4.20">
    <property type="match status" value="1"/>
</dbReference>
<feature type="disulfide bond" evidence="1">
    <location>
        <begin position="76"/>
        <end position="80"/>
    </location>
</feature>
<feature type="region of interest" description="Disordered" evidence="2">
    <location>
        <begin position="94"/>
        <end position="167"/>
    </location>
</feature>
<dbReference type="Proteomes" id="UP000777303">
    <property type="component" value="Unassembled WGS sequence"/>
</dbReference>